<organism evidence="13 14">
    <name type="scientific">Candidatus Andeanibacterium colombiense</name>
    <dbReference type="NCBI Taxonomy" id="3121345"/>
    <lineage>
        <taxon>Bacteria</taxon>
        <taxon>Pseudomonadati</taxon>
        <taxon>Pseudomonadota</taxon>
        <taxon>Alphaproteobacteria</taxon>
        <taxon>Sphingomonadales</taxon>
        <taxon>Sphingomonadaceae</taxon>
        <taxon>Candidatus Andeanibacterium</taxon>
    </lineage>
</organism>
<protein>
    <submittedName>
        <fullName evidence="13">TonB family protein</fullName>
    </submittedName>
</protein>
<proteinExistence type="inferred from homology"/>
<dbReference type="Proteomes" id="UP001218362">
    <property type="component" value="Chromosome"/>
</dbReference>
<reference evidence="13" key="1">
    <citation type="submission" date="2023-03" db="EMBL/GenBank/DDBJ databases">
        <title>Andean soil-derived lignocellulolytic bacterial consortium as a source of novel taxa and putative plastic-active enzymes.</title>
        <authorList>
            <person name="Diaz-Garcia L."/>
            <person name="Chuvochina M."/>
            <person name="Feuerriegel G."/>
            <person name="Bunk B."/>
            <person name="Sproer C."/>
            <person name="Streit W.R."/>
            <person name="Rodriguez L.M."/>
            <person name="Overmann J."/>
            <person name="Jimenez D.J."/>
        </authorList>
    </citation>
    <scope>NUCLEOTIDE SEQUENCE</scope>
    <source>
        <strain evidence="13">MAG 26</strain>
    </source>
</reference>
<keyword evidence="6 11" id="KW-0812">Transmembrane</keyword>
<keyword evidence="7" id="KW-0653">Protein transport</keyword>
<dbReference type="GO" id="GO:0098797">
    <property type="term" value="C:plasma membrane protein complex"/>
    <property type="evidence" value="ECO:0007669"/>
    <property type="project" value="TreeGrafter"/>
</dbReference>
<dbReference type="KEGG" id="acob:P0Y56_16470"/>
<keyword evidence="8 11" id="KW-1133">Transmembrane helix</keyword>
<feature type="domain" description="TonB C-terminal" evidence="12">
    <location>
        <begin position="147"/>
        <end position="238"/>
    </location>
</feature>
<evidence type="ECO:0000256" key="8">
    <source>
        <dbReference type="ARBA" id="ARBA00022989"/>
    </source>
</evidence>
<evidence type="ECO:0000256" key="6">
    <source>
        <dbReference type="ARBA" id="ARBA00022692"/>
    </source>
</evidence>
<dbReference type="PANTHER" id="PTHR33446">
    <property type="entry name" value="PROTEIN TONB-RELATED"/>
    <property type="match status" value="1"/>
</dbReference>
<evidence type="ECO:0000313" key="13">
    <source>
        <dbReference type="EMBL" id="WEK46578.1"/>
    </source>
</evidence>
<gene>
    <name evidence="13" type="ORF">P0Y56_16470</name>
</gene>
<comment type="subcellular location">
    <subcellularLocation>
        <location evidence="1">Cell inner membrane</location>
        <topology evidence="1">Single-pass membrane protein</topology>
        <orientation evidence="1">Periplasmic side</orientation>
    </subcellularLocation>
</comment>
<sequence length="238" mass="24905">MTVHFAPIPLEDRVSFEAFEGRTRGGYATSRGVSVMPLTAAILLTAGLVSSLFLMNIHGRKHEATRLAMVELRDTPPAAPKQPEKAAEPVEAPLMSAPVPAPQQIAQIPAPAIPLAAAPAPRAAVDAPPAPVTAPPAAPKAAPSTQSSDLSGNLLSAKPPSYPVECRRNREQGTVVLAVVLAPSGEVQEISIAKSSGFDKLDKAALAAVKKWLWTPFKRDGAAVAVRGEVKIPFVLRS</sequence>
<dbReference type="GO" id="GO:0015031">
    <property type="term" value="P:protein transport"/>
    <property type="evidence" value="ECO:0007669"/>
    <property type="project" value="UniProtKB-KW"/>
</dbReference>
<dbReference type="EMBL" id="CP119316">
    <property type="protein sequence ID" value="WEK46578.1"/>
    <property type="molecule type" value="Genomic_DNA"/>
</dbReference>
<evidence type="ECO:0000256" key="7">
    <source>
        <dbReference type="ARBA" id="ARBA00022927"/>
    </source>
</evidence>
<dbReference type="Gene3D" id="3.30.1150.10">
    <property type="match status" value="1"/>
</dbReference>
<evidence type="ECO:0000256" key="10">
    <source>
        <dbReference type="SAM" id="MobiDB-lite"/>
    </source>
</evidence>
<dbReference type="InterPro" id="IPR037682">
    <property type="entry name" value="TonB_C"/>
</dbReference>
<evidence type="ECO:0000256" key="2">
    <source>
        <dbReference type="ARBA" id="ARBA00006555"/>
    </source>
</evidence>
<keyword evidence="9 11" id="KW-0472">Membrane</keyword>
<evidence type="ECO:0000256" key="3">
    <source>
        <dbReference type="ARBA" id="ARBA00022448"/>
    </source>
</evidence>
<evidence type="ECO:0000313" key="14">
    <source>
        <dbReference type="Proteomes" id="UP001218362"/>
    </source>
</evidence>
<feature type="region of interest" description="Disordered" evidence="10">
    <location>
        <begin position="124"/>
        <end position="153"/>
    </location>
</feature>
<dbReference type="PANTHER" id="PTHR33446:SF2">
    <property type="entry name" value="PROTEIN TONB"/>
    <property type="match status" value="1"/>
</dbReference>
<dbReference type="NCBIfam" id="TIGR01352">
    <property type="entry name" value="tonB_Cterm"/>
    <property type="match status" value="1"/>
</dbReference>
<evidence type="ECO:0000259" key="12">
    <source>
        <dbReference type="PROSITE" id="PS52015"/>
    </source>
</evidence>
<dbReference type="InterPro" id="IPR006260">
    <property type="entry name" value="TonB/TolA_C"/>
</dbReference>
<dbReference type="SUPFAM" id="SSF74653">
    <property type="entry name" value="TolA/TonB C-terminal domain"/>
    <property type="match status" value="1"/>
</dbReference>
<dbReference type="GO" id="GO:0055085">
    <property type="term" value="P:transmembrane transport"/>
    <property type="evidence" value="ECO:0007669"/>
    <property type="project" value="InterPro"/>
</dbReference>
<evidence type="ECO:0000256" key="4">
    <source>
        <dbReference type="ARBA" id="ARBA00022475"/>
    </source>
</evidence>
<accession>A0AAJ5X6M5</accession>
<name>A0AAJ5X6M5_9SPHN</name>
<dbReference type="PROSITE" id="PS52015">
    <property type="entry name" value="TONB_CTD"/>
    <property type="match status" value="1"/>
</dbReference>
<dbReference type="AlphaFoldDB" id="A0AAJ5X6M5"/>
<dbReference type="InterPro" id="IPR051045">
    <property type="entry name" value="TonB-dependent_transducer"/>
</dbReference>
<feature type="transmembrane region" description="Helical" evidence="11">
    <location>
        <begin position="35"/>
        <end position="57"/>
    </location>
</feature>
<evidence type="ECO:0000256" key="5">
    <source>
        <dbReference type="ARBA" id="ARBA00022519"/>
    </source>
</evidence>
<dbReference type="Pfam" id="PF03544">
    <property type="entry name" value="TonB_C"/>
    <property type="match status" value="1"/>
</dbReference>
<feature type="compositionally biased region" description="Polar residues" evidence="10">
    <location>
        <begin position="144"/>
        <end position="153"/>
    </location>
</feature>
<feature type="compositionally biased region" description="Pro residues" evidence="10">
    <location>
        <begin position="128"/>
        <end position="138"/>
    </location>
</feature>
<evidence type="ECO:0000256" key="9">
    <source>
        <dbReference type="ARBA" id="ARBA00023136"/>
    </source>
</evidence>
<keyword evidence="4" id="KW-1003">Cell membrane</keyword>
<evidence type="ECO:0000256" key="11">
    <source>
        <dbReference type="SAM" id="Phobius"/>
    </source>
</evidence>
<keyword evidence="3" id="KW-0813">Transport</keyword>
<comment type="similarity">
    <text evidence="2">Belongs to the TonB family.</text>
</comment>
<evidence type="ECO:0000256" key="1">
    <source>
        <dbReference type="ARBA" id="ARBA00004383"/>
    </source>
</evidence>
<dbReference type="GO" id="GO:0031992">
    <property type="term" value="F:energy transducer activity"/>
    <property type="evidence" value="ECO:0007669"/>
    <property type="project" value="TreeGrafter"/>
</dbReference>
<keyword evidence="5" id="KW-0997">Cell inner membrane</keyword>